<dbReference type="Gene3D" id="3.90.1750.20">
    <property type="entry name" value="Putative Large Serine Recombinase, Chain B, Domain 2"/>
    <property type="match status" value="1"/>
</dbReference>
<proteinExistence type="predicted"/>
<evidence type="ECO:0000256" key="1">
    <source>
        <dbReference type="SAM" id="Coils"/>
    </source>
</evidence>
<dbReference type="PANTHER" id="PTHR30461">
    <property type="entry name" value="DNA-INVERTASE FROM LAMBDOID PROPHAGE"/>
    <property type="match status" value="1"/>
</dbReference>
<evidence type="ECO:0000313" key="5">
    <source>
        <dbReference type="Proteomes" id="UP001254848"/>
    </source>
</evidence>
<dbReference type="Pfam" id="PF07508">
    <property type="entry name" value="Recombinase"/>
    <property type="match status" value="1"/>
</dbReference>
<dbReference type="PANTHER" id="PTHR30461:SF23">
    <property type="entry name" value="DNA RECOMBINASE-RELATED"/>
    <property type="match status" value="1"/>
</dbReference>
<evidence type="ECO:0000259" key="3">
    <source>
        <dbReference type="PROSITE" id="PS51737"/>
    </source>
</evidence>
<dbReference type="InterPro" id="IPR025827">
    <property type="entry name" value="Zn_ribbon_recom_dom"/>
</dbReference>
<dbReference type="InterPro" id="IPR006119">
    <property type="entry name" value="Resolv_N"/>
</dbReference>
<dbReference type="InterPro" id="IPR038109">
    <property type="entry name" value="DNA_bind_recomb_sf"/>
</dbReference>
<feature type="domain" description="Resolvase/invertase-type recombinase catalytic" evidence="2">
    <location>
        <begin position="2"/>
        <end position="150"/>
    </location>
</feature>
<accession>A0ABU3NXI7</accession>
<reference evidence="4 5" key="1">
    <citation type="submission" date="2023-07" db="EMBL/GenBank/DDBJ databases">
        <title>The novel representative of Negativicutes class, Anaeroselena agilis gen. nov. sp. nov.</title>
        <authorList>
            <person name="Prokofeva M.I."/>
            <person name="Elcheninov A.G."/>
            <person name="Klyukina A."/>
            <person name="Kublanov I.V."/>
            <person name="Frolov E.N."/>
            <person name="Podosokorskaya O.A."/>
        </authorList>
    </citation>
    <scope>NUCLEOTIDE SEQUENCE [LARGE SCALE GENOMIC DNA]</scope>
    <source>
        <strain evidence="4 5">4137-cl</strain>
    </source>
</reference>
<organism evidence="4 5">
    <name type="scientific">Anaeroselena agilis</name>
    <dbReference type="NCBI Taxonomy" id="3063788"/>
    <lineage>
        <taxon>Bacteria</taxon>
        <taxon>Bacillati</taxon>
        <taxon>Bacillota</taxon>
        <taxon>Negativicutes</taxon>
        <taxon>Acetonemataceae</taxon>
        <taxon>Anaeroselena</taxon>
    </lineage>
</organism>
<dbReference type="Proteomes" id="UP001254848">
    <property type="component" value="Unassembled WGS sequence"/>
</dbReference>
<sequence>MNVAIMIRVSTPEQSRSDISIPFQKSATMAYCKAKQWNIHDFYIDDGYSGKNLDRPGIQRLIKDAKAKKFDMVLVWKLDRLSRRQKDVLYLIEDVFLANSIDIASVTENLDTSTAMGRAMVSIMAVFAQLERETIIERVTAAKKEAAEQGRFMGGPIPYGYKQDPTTRELSLDEIEAEVIRWIFREYLHGGMGYQGLADDLTSRKVPVPADSEIWGRTTVRQMIANPFFAGLVKHGEKLFKGKHPAIVSEEDWTAAQKLRAARSNYAPEFRGGLLTGIIYCGECGARMRIKRVWKNIKYKKGKAAYYVCYSQDASCKAMIKNISCRCGYKRVDYIDDYVVHQLRQYSQNERLQRKKAEELLRPEEIMATSKVADKVRRELDGINKKLDRWYSVFESSPNMKIEELNARVDTLRDRRQILEKQLAECEEKGEEARVRETTVTELITAMQNFDANWHDASDEERRAIVLGMIKSVKVYKDDRIDIELGVV</sequence>
<feature type="domain" description="Recombinase" evidence="3">
    <location>
        <begin position="158"/>
        <end position="266"/>
    </location>
</feature>
<dbReference type="SUPFAM" id="SSF53041">
    <property type="entry name" value="Resolvase-like"/>
    <property type="match status" value="1"/>
</dbReference>
<dbReference type="CDD" id="cd03768">
    <property type="entry name" value="SR_ResInv"/>
    <property type="match status" value="1"/>
</dbReference>
<feature type="coiled-coil region" evidence="1">
    <location>
        <begin position="402"/>
        <end position="436"/>
    </location>
</feature>
<protein>
    <submittedName>
        <fullName evidence="4">Recombinase family protein</fullName>
    </submittedName>
</protein>
<dbReference type="InterPro" id="IPR050639">
    <property type="entry name" value="SSR_resolvase"/>
</dbReference>
<dbReference type="RefSeq" id="WP_413779644.1">
    <property type="nucleotide sequence ID" value="NZ_JAUOZS010000001.1"/>
</dbReference>
<dbReference type="InterPro" id="IPR011109">
    <property type="entry name" value="DNA_bind_recombinase_dom"/>
</dbReference>
<gene>
    <name evidence="4" type="ORF">Q4T40_07715</name>
</gene>
<evidence type="ECO:0000313" key="4">
    <source>
        <dbReference type="EMBL" id="MDT8901120.1"/>
    </source>
</evidence>
<dbReference type="SMART" id="SM00857">
    <property type="entry name" value="Resolvase"/>
    <property type="match status" value="1"/>
</dbReference>
<dbReference type="Pfam" id="PF13408">
    <property type="entry name" value="Zn_ribbon_recom"/>
    <property type="match status" value="1"/>
</dbReference>
<name>A0ABU3NXI7_9FIRM</name>
<evidence type="ECO:0000259" key="2">
    <source>
        <dbReference type="PROSITE" id="PS51736"/>
    </source>
</evidence>
<keyword evidence="5" id="KW-1185">Reference proteome</keyword>
<dbReference type="PROSITE" id="PS51737">
    <property type="entry name" value="RECOMBINASE_DNA_BIND"/>
    <property type="match status" value="1"/>
</dbReference>
<dbReference type="Gene3D" id="3.40.50.1390">
    <property type="entry name" value="Resolvase, N-terminal catalytic domain"/>
    <property type="match status" value="1"/>
</dbReference>
<dbReference type="EMBL" id="JAUOZS010000001">
    <property type="protein sequence ID" value="MDT8901120.1"/>
    <property type="molecule type" value="Genomic_DNA"/>
</dbReference>
<dbReference type="InterPro" id="IPR036162">
    <property type="entry name" value="Resolvase-like_N_sf"/>
</dbReference>
<dbReference type="Pfam" id="PF00239">
    <property type="entry name" value="Resolvase"/>
    <property type="match status" value="1"/>
</dbReference>
<dbReference type="PROSITE" id="PS51736">
    <property type="entry name" value="RECOMBINASES_3"/>
    <property type="match status" value="1"/>
</dbReference>
<comment type="caution">
    <text evidence="4">The sequence shown here is derived from an EMBL/GenBank/DDBJ whole genome shotgun (WGS) entry which is preliminary data.</text>
</comment>
<keyword evidence="1" id="KW-0175">Coiled coil</keyword>